<reference evidence="1 2" key="1">
    <citation type="submission" date="2023-07" db="EMBL/GenBank/DDBJ databases">
        <title>Genomic Encyclopedia of Type Strains, Phase IV (KMG-IV): sequencing the most valuable type-strain genomes for metagenomic binning, comparative biology and taxonomic classification.</title>
        <authorList>
            <person name="Goeker M."/>
        </authorList>
    </citation>
    <scope>NUCLEOTIDE SEQUENCE [LARGE SCALE GENOMIC DNA]</scope>
    <source>
        <strain evidence="1 2">DSM 16784</strain>
    </source>
</reference>
<dbReference type="SFLD" id="SFLDG01140">
    <property type="entry name" value="C2.B:_Phosphomannomutase_and_P"/>
    <property type="match status" value="1"/>
</dbReference>
<dbReference type="EMBL" id="JAUSUR010000002">
    <property type="protein sequence ID" value="MDQ0360576.1"/>
    <property type="molecule type" value="Genomic_DNA"/>
</dbReference>
<protein>
    <submittedName>
        <fullName evidence="1">Cof subfamily protein (Haloacid dehalogenase superfamily)</fullName>
    </submittedName>
</protein>
<dbReference type="SFLD" id="SFLDS00003">
    <property type="entry name" value="Haloacid_Dehalogenase"/>
    <property type="match status" value="1"/>
</dbReference>
<dbReference type="SUPFAM" id="SSF56784">
    <property type="entry name" value="HAD-like"/>
    <property type="match status" value="1"/>
</dbReference>
<comment type="caution">
    <text evidence="1">The sequence shown here is derived from an EMBL/GenBank/DDBJ whole genome shotgun (WGS) entry which is preliminary data.</text>
</comment>
<sequence>MEKKYIFFDVDGTLTTGLKHGNVIPDDTLETIKKLKEAGHFLSLATGRPAFHAKNMGELAGIDNIVCNGGYGAYVNGQEIFAEGMDQEELFQLIDECEENNIPYGVSVEGDDYFLCNSKELKEKVDDFNFWAKMEVDENMHGKDFEKVTRMLVDKSYFDIKERNTYTKIILMYYHAPFMIVEPDDKIGGIKRLMKHLNEPFEEVVCFGDGHNDITMLKEAPLGIAMGNAVDEVKEVADYVTDASDEGGILHACKHFKWI</sequence>
<evidence type="ECO:0000313" key="1">
    <source>
        <dbReference type="EMBL" id="MDQ0360576.1"/>
    </source>
</evidence>
<proteinExistence type="predicted"/>
<dbReference type="Gene3D" id="3.40.50.1000">
    <property type="entry name" value="HAD superfamily/HAD-like"/>
    <property type="match status" value="1"/>
</dbReference>
<dbReference type="Pfam" id="PF08282">
    <property type="entry name" value="Hydrolase_3"/>
    <property type="match status" value="1"/>
</dbReference>
<dbReference type="Gene3D" id="3.30.1240.10">
    <property type="match status" value="1"/>
</dbReference>
<dbReference type="Proteomes" id="UP001230220">
    <property type="component" value="Unassembled WGS sequence"/>
</dbReference>
<evidence type="ECO:0000313" key="2">
    <source>
        <dbReference type="Proteomes" id="UP001230220"/>
    </source>
</evidence>
<dbReference type="InterPro" id="IPR023214">
    <property type="entry name" value="HAD_sf"/>
</dbReference>
<keyword evidence="2" id="KW-1185">Reference proteome</keyword>
<dbReference type="InterPro" id="IPR000150">
    <property type="entry name" value="Cof"/>
</dbReference>
<organism evidence="1 2">
    <name type="scientific">Breznakia pachnodae</name>
    <dbReference type="NCBI Taxonomy" id="265178"/>
    <lineage>
        <taxon>Bacteria</taxon>
        <taxon>Bacillati</taxon>
        <taxon>Bacillota</taxon>
        <taxon>Erysipelotrichia</taxon>
        <taxon>Erysipelotrichales</taxon>
        <taxon>Erysipelotrichaceae</taxon>
        <taxon>Breznakia</taxon>
    </lineage>
</organism>
<dbReference type="PANTHER" id="PTHR10000">
    <property type="entry name" value="PHOSPHOSERINE PHOSPHATASE"/>
    <property type="match status" value="1"/>
</dbReference>
<dbReference type="NCBIfam" id="TIGR00099">
    <property type="entry name" value="Cof-subfamily"/>
    <property type="match status" value="1"/>
</dbReference>
<dbReference type="InterPro" id="IPR006379">
    <property type="entry name" value="HAD-SF_hydro_IIB"/>
</dbReference>
<name>A0ABU0E1H0_9FIRM</name>
<dbReference type="PANTHER" id="PTHR10000:SF25">
    <property type="entry name" value="PHOSPHATASE YKRA-RELATED"/>
    <property type="match status" value="1"/>
</dbReference>
<dbReference type="NCBIfam" id="TIGR01484">
    <property type="entry name" value="HAD-SF-IIB"/>
    <property type="match status" value="1"/>
</dbReference>
<gene>
    <name evidence="1" type="ORF">J2S15_001321</name>
</gene>
<dbReference type="InterPro" id="IPR036412">
    <property type="entry name" value="HAD-like_sf"/>
</dbReference>
<dbReference type="PROSITE" id="PS01229">
    <property type="entry name" value="COF_2"/>
    <property type="match status" value="1"/>
</dbReference>
<dbReference type="RefSeq" id="WP_307406591.1">
    <property type="nucleotide sequence ID" value="NZ_JAUSUR010000002.1"/>
</dbReference>
<accession>A0ABU0E1H0</accession>